<sequence length="117" mass="13288">MAQADTVASTNATVGSGKTHCPDYILKAIYGSTVDANPEDKNKAYNHSLTRWWKEYAFRKNDEEEEHVADSLLYDRNHLPRAAPPPECVHEARALQQAAQQLRKQETRPLKLELKAE</sequence>
<evidence type="ECO:0000313" key="2">
    <source>
        <dbReference type="EMBL" id="KAK9811674.1"/>
    </source>
</evidence>
<dbReference type="Proteomes" id="UP001489004">
    <property type="component" value="Unassembled WGS sequence"/>
</dbReference>
<reference evidence="2 3" key="1">
    <citation type="journal article" date="2024" name="Nat. Commun.">
        <title>Phylogenomics reveals the evolutionary origins of lichenization in chlorophyte algae.</title>
        <authorList>
            <person name="Puginier C."/>
            <person name="Libourel C."/>
            <person name="Otte J."/>
            <person name="Skaloud P."/>
            <person name="Haon M."/>
            <person name="Grisel S."/>
            <person name="Petersen M."/>
            <person name="Berrin J.G."/>
            <person name="Delaux P.M."/>
            <person name="Dal Grande F."/>
            <person name="Keller J."/>
        </authorList>
    </citation>
    <scope>NUCLEOTIDE SEQUENCE [LARGE SCALE GENOMIC DNA]</scope>
    <source>
        <strain evidence="2 3">SAG 2043</strain>
    </source>
</reference>
<gene>
    <name evidence="2" type="ORF">WJX72_008054</name>
</gene>
<comment type="caution">
    <text evidence="2">The sequence shown here is derived from an EMBL/GenBank/DDBJ whole genome shotgun (WGS) entry which is preliminary data.</text>
</comment>
<evidence type="ECO:0000313" key="3">
    <source>
        <dbReference type="Proteomes" id="UP001489004"/>
    </source>
</evidence>
<protein>
    <submittedName>
        <fullName evidence="2">Uncharacterized protein</fullName>
    </submittedName>
</protein>
<proteinExistence type="predicted"/>
<feature type="compositionally biased region" description="Basic and acidic residues" evidence="1">
    <location>
        <begin position="103"/>
        <end position="117"/>
    </location>
</feature>
<keyword evidence="3" id="KW-1185">Reference proteome</keyword>
<name>A0AAW1PPW1_9CHLO</name>
<feature type="region of interest" description="Disordered" evidence="1">
    <location>
        <begin position="94"/>
        <end position="117"/>
    </location>
</feature>
<dbReference type="AlphaFoldDB" id="A0AAW1PPW1"/>
<accession>A0AAW1PPW1</accession>
<dbReference type="EMBL" id="JALJOR010000009">
    <property type="protein sequence ID" value="KAK9811674.1"/>
    <property type="molecule type" value="Genomic_DNA"/>
</dbReference>
<evidence type="ECO:0000256" key="1">
    <source>
        <dbReference type="SAM" id="MobiDB-lite"/>
    </source>
</evidence>
<organism evidence="2 3">
    <name type="scientific">[Myrmecia] bisecta</name>
    <dbReference type="NCBI Taxonomy" id="41462"/>
    <lineage>
        <taxon>Eukaryota</taxon>
        <taxon>Viridiplantae</taxon>
        <taxon>Chlorophyta</taxon>
        <taxon>core chlorophytes</taxon>
        <taxon>Trebouxiophyceae</taxon>
        <taxon>Trebouxiales</taxon>
        <taxon>Trebouxiaceae</taxon>
        <taxon>Myrmecia</taxon>
    </lineage>
</organism>